<protein>
    <submittedName>
        <fullName evidence="1">SfiI family type II restriction endonuclease</fullName>
        <ecNumber evidence="1">3.1.21.-</ecNumber>
    </submittedName>
</protein>
<dbReference type="GO" id="GO:0004519">
    <property type="term" value="F:endonuclease activity"/>
    <property type="evidence" value="ECO:0007669"/>
    <property type="project" value="UniProtKB-KW"/>
</dbReference>
<dbReference type="EMBL" id="JBHSGR010000008">
    <property type="protein sequence ID" value="MFC4693524.1"/>
    <property type="molecule type" value="Genomic_DNA"/>
</dbReference>
<evidence type="ECO:0000313" key="2">
    <source>
        <dbReference type="Proteomes" id="UP001596025"/>
    </source>
</evidence>
<evidence type="ECO:0000313" key="1">
    <source>
        <dbReference type="EMBL" id="MFC4693524.1"/>
    </source>
</evidence>
<dbReference type="InterPro" id="IPR043117">
    <property type="entry name" value="Restrct_endonuc_II_SfiI_dom2"/>
</dbReference>
<keyword evidence="1" id="KW-0540">Nuclease</keyword>
<proteinExistence type="predicted"/>
<dbReference type="Pfam" id="PF11487">
    <property type="entry name" value="RestrictionSfiI"/>
    <property type="match status" value="1"/>
</dbReference>
<keyword evidence="2" id="KW-1185">Reference proteome</keyword>
<dbReference type="InterPro" id="IPR043118">
    <property type="entry name" value="Restrct_endonuc_II_SfiI_dom1"/>
</dbReference>
<gene>
    <name evidence="1" type="ORF">ACFO3M_09005</name>
</gene>
<dbReference type="Gene3D" id="2.40.50.610">
    <property type="entry name" value="Type II restriction enzyme SfiI, DNA-recognition domain"/>
    <property type="match status" value="1"/>
</dbReference>
<dbReference type="GO" id="GO:0016787">
    <property type="term" value="F:hydrolase activity"/>
    <property type="evidence" value="ECO:0007669"/>
    <property type="project" value="UniProtKB-KW"/>
</dbReference>
<dbReference type="Proteomes" id="UP001596025">
    <property type="component" value="Unassembled WGS sequence"/>
</dbReference>
<dbReference type="Gene3D" id="3.40.600.40">
    <property type="match status" value="1"/>
</dbReference>
<dbReference type="EC" id="3.1.21.-" evidence="1"/>
<accession>A0ABV9LHS2</accession>
<keyword evidence="1" id="KW-0255">Endonuclease</keyword>
<reference evidence="2" key="1">
    <citation type="journal article" date="2019" name="Int. J. Syst. Evol. Microbiol.">
        <title>The Global Catalogue of Microorganisms (GCM) 10K type strain sequencing project: providing services to taxonomists for standard genome sequencing and annotation.</title>
        <authorList>
            <consortium name="The Broad Institute Genomics Platform"/>
            <consortium name="The Broad Institute Genome Sequencing Center for Infectious Disease"/>
            <person name="Wu L."/>
            <person name="Ma J."/>
        </authorList>
    </citation>
    <scope>NUCLEOTIDE SEQUENCE [LARGE SCALE GENOMIC DNA]</scope>
    <source>
        <strain evidence="2">CCUG 62763</strain>
    </source>
</reference>
<sequence length="276" mass="31411">MHQDYRLLPLDDLELLEKQTLRMIVQALQQYSGEAKRIFDNAPPKGTEVIVLAEDLTQYALEVAEIYPIDRRFAGFIDYKRSRWFPTSAGLIPQVLLADAKASKENNRDTLQASQLPMDADFNVTVDGVTTAHHLDAGVPQHMEIPSAGGVLHAVTTSIFVHMYYRDVSKIQEPYRDLKDIYVLAVPHGRLKDKYNPNASTGFWGKGKHSDARQEDPRIRVYFDRLRQACPWRLQQLTYAGSTDGFTQAIWRDVDASGFETNEPFLYLPRPIQGEA</sequence>
<comment type="caution">
    <text evidence="1">The sequence shown here is derived from an EMBL/GenBank/DDBJ whole genome shotgun (WGS) entry which is preliminary data.</text>
</comment>
<organism evidence="1 2">
    <name type="scientific">Geodermatophilus arenarius</name>
    <dbReference type="NCBI Taxonomy" id="1137990"/>
    <lineage>
        <taxon>Bacteria</taxon>
        <taxon>Bacillati</taxon>
        <taxon>Actinomycetota</taxon>
        <taxon>Actinomycetes</taxon>
        <taxon>Geodermatophilales</taxon>
        <taxon>Geodermatophilaceae</taxon>
        <taxon>Geodermatophilus</taxon>
    </lineage>
</organism>
<dbReference type="RefSeq" id="WP_387988245.1">
    <property type="nucleotide sequence ID" value="NZ_JBHSGR010000008.1"/>
</dbReference>
<name>A0ABV9LHS2_9ACTN</name>
<keyword evidence="1" id="KW-0378">Hydrolase</keyword>
<dbReference type="InterPro" id="IPR021580">
    <property type="entry name" value="Restrct_endonuc_II_SfiI"/>
</dbReference>